<dbReference type="Pfam" id="PF06051">
    <property type="entry name" value="DUF928"/>
    <property type="match status" value="1"/>
</dbReference>
<dbReference type="SUPFAM" id="SSF48452">
    <property type="entry name" value="TPR-like"/>
    <property type="match status" value="1"/>
</dbReference>
<keyword evidence="3" id="KW-1185">Reference proteome</keyword>
<dbReference type="RefSeq" id="WP_280653593.1">
    <property type="nucleotide sequence ID" value="NZ_JANQDH010000025.1"/>
</dbReference>
<evidence type="ECO:0000256" key="1">
    <source>
        <dbReference type="PROSITE-ProRule" id="PRU00339"/>
    </source>
</evidence>
<dbReference type="AlphaFoldDB" id="A0AA43GPZ5"/>
<dbReference type="InterPro" id="IPR010328">
    <property type="entry name" value="DUF928"/>
</dbReference>
<dbReference type="SMART" id="SM00028">
    <property type="entry name" value="TPR"/>
    <property type="match status" value="1"/>
</dbReference>
<keyword evidence="1" id="KW-0802">TPR repeat</keyword>
<feature type="repeat" description="TPR" evidence="1">
    <location>
        <begin position="43"/>
        <end position="76"/>
    </location>
</feature>
<dbReference type="Gene3D" id="1.25.40.10">
    <property type="entry name" value="Tetratricopeptide repeat domain"/>
    <property type="match status" value="1"/>
</dbReference>
<dbReference type="InterPro" id="IPR011990">
    <property type="entry name" value="TPR-like_helical_dom_sf"/>
</dbReference>
<comment type="caution">
    <text evidence="2">The sequence shown here is derived from an EMBL/GenBank/DDBJ whole genome shotgun (WGS) entry which is preliminary data.</text>
</comment>
<proteinExistence type="predicted"/>
<dbReference type="InterPro" id="IPR019734">
    <property type="entry name" value="TPR_rpt"/>
</dbReference>
<evidence type="ECO:0000313" key="2">
    <source>
        <dbReference type="EMBL" id="MDH6059581.1"/>
    </source>
</evidence>
<accession>A0AA43GPZ5</accession>
<evidence type="ECO:0000313" key="3">
    <source>
        <dbReference type="Proteomes" id="UP001159387"/>
    </source>
</evidence>
<protein>
    <submittedName>
        <fullName evidence="2">DUF928 domain-containing protein</fullName>
    </submittedName>
</protein>
<name>A0AA43GPZ5_9CYAN</name>
<organism evidence="2 3">
    <name type="scientific">Chrysosporum bergii ANA360D</name>
    <dbReference type="NCBI Taxonomy" id="617107"/>
    <lineage>
        <taxon>Bacteria</taxon>
        <taxon>Bacillati</taxon>
        <taxon>Cyanobacteriota</taxon>
        <taxon>Cyanophyceae</taxon>
        <taxon>Nostocales</taxon>
        <taxon>Nodulariaceae</taxon>
        <taxon>Chrysosporum</taxon>
    </lineage>
</organism>
<dbReference type="EMBL" id="JANQDH010000025">
    <property type="protein sequence ID" value="MDH6059581.1"/>
    <property type="molecule type" value="Genomic_DNA"/>
</dbReference>
<gene>
    <name evidence="2" type="ORF">NWP17_03860</name>
</gene>
<dbReference type="Proteomes" id="UP001159387">
    <property type="component" value="Unassembled WGS sequence"/>
</dbReference>
<reference evidence="2 3" key="1">
    <citation type="journal article" date="2023" name="J. Phycol.">
        <title>Chrysosporum ovalisporum is synonymous with the true-branching cyanobacterium Umezakia natans (Nostocales/Aphanizomenonaceae).</title>
        <authorList>
            <person name="McGregor G.B."/>
            <person name="Sendall B.C."/>
            <person name="Niiyama Y."/>
            <person name="Tuji A."/>
            <person name="Willis A."/>
        </authorList>
    </citation>
    <scope>NUCLEOTIDE SEQUENCE [LARGE SCALE GENOMIC DNA]</scope>
    <source>
        <strain evidence="2 3">ANA360D</strain>
    </source>
</reference>
<sequence length="304" mass="34532">MKNKLWRGFLLAGFLCLSLDLVSQTQTLANDYGVHAAQQSSTYDQYMQLGYTQTIRRNYRRALGYFQQALKVRPDDQDAKAAIRNVSNYIEQSSSLISFSPGRPGRRRGAASRGSCFLNSQYAVPLVPTDYEAQLTTSQHPTFLFYVPETAQPIQGLEFVLREEESIETVYRKTFKPVQQGGIVSITIPSDEPSLKAGKKYIWGFSMICDFLNRDQDLYEEGQIELIENENLSSQIQQTTQPLDKAMLYAAAGLWENTLSVLVNLRRDRPNDSQVEKYWQDLLKSVDLKEVAQEPLLPCCTSPN</sequence>
<dbReference type="PROSITE" id="PS50005">
    <property type="entry name" value="TPR"/>
    <property type="match status" value="1"/>
</dbReference>